<proteinExistence type="predicted"/>
<protein>
    <submittedName>
        <fullName evidence="1">Uncharacterized protein</fullName>
    </submittedName>
</protein>
<sequence>MPTFLLIITNGVQYDHHSDVMMRNIEHIRLDIARVLLVPRASIISSSTTVVAMSSTCCSLIPLHPLSDCNHRVPVNSNR</sequence>
<keyword evidence="2" id="KW-1185">Reference proteome</keyword>
<evidence type="ECO:0000313" key="1">
    <source>
        <dbReference type="EMBL" id="GFT13490.1"/>
    </source>
</evidence>
<name>A0A8X6NG88_NEPPI</name>
<dbReference type="EMBL" id="BMAW01104261">
    <property type="protein sequence ID" value="GFT13490.1"/>
    <property type="molecule type" value="Genomic_DNA"/>
</dbReference>
<dbReference type="Proteomes" id="UP000887013">
    <property type="component" value="Unassembled WGS sequence"/>
</dbReference>
<reference evidence="1" key="1">
    <citation type="submission" date="2020-08" db="EMBL/GenBank/DDBJ databases">
        <title>Multicomponent nature underlies the extraordinary mechanical properties of spider dragline silk.</title>
        <authorList>
            <person name="Kono N."/>
            <person name="Nakamura H."/>
            <person name="Mori M."/>
            <person name="Yoshida Y."/>
            <person name="Ohtoshi R."/>
            <person name="Malay A.D."/>
            <person name="Moran D.A.P."/>
            <person name="Tomita M."/>
            <person name="Numata K."/>
            <person name="Arakawa K."/>
        </authorList>
    </citation>
    <scope>NUCLEOTIDE SEQUENCE</scope>
</reference>
<accession>A0A8X6NG88</accession>
<gene>
    <name evidence="1" type="ORF">NPIL_290501</name>
</gene>
<evidence type="ECO:0000313" key="2">
    <source>
        <dbReference type="Proteomes" id="UP000887013"/>
    </source>
</evidence>
<organism evidence="1 2">
    <name type="scientific">Nephila pilipes</name>
    <name type="common">Giant wood spider</name>
    <name type="synonym">Nephila maculata</name>
    <dbReference type="NCBI Taxonomy" id="299642"/>
    <lineage>
        <taxon>Eukaryota</taxon>
        <taxon>Metazoa</taxon>
        <taxon>Ecdysozoa</taxon>
        <taxon>Arthropoda</taxon>
        <taxon>Chelicerata</taxon>
        <taxon>Arachnida</taxon>
        <taxon>Araneae</taxon>
        <taxon>Araneomorphae</taxon>
        <taxon>Entelegynae</taxon>
        <taxon>Araneoidea</taxon>
        <taxon>Nephilidae</taxon>
        <taxon>Nephila</taxon>
    </lineage>
</organism>
<comment type="caution">
    <text evidence="1">The sequence shown here is derived from an EMBL/GenBank/DDBJ whole genome shotgun (WGS) entry which is preliminary data.</text>
</comment>
<dbReference type="AlphaFoldDB" id="A0A8X6NG88"/>